<evidence type="ECO:0000256" key="1">
    <source>
        <dbReference type="ARBA" id="ARBA00009067"/>
    </source>
</evidence>
<dbReference type="GO" id="GO:0080120">
    <property type="term" value="P:CAAX-box protein maturation"/>
    <property type="evidence" value="ECO:0007669"/>
    <property type="project" value="UniProtKB-ARBA"/>
</dbReference>
<dbReference type="OrthoDB" id="8607342at2"/>
<comment type="similarity">
    <text evidence="1">Belongs to the UPF0177 family.</text>
</comment>
<reference evidence="3 4" key="1">
    <citation type="submission" date="2016-03" db="EMBL/GenBank/DDBJ databases">
        <title>Pediococcus and Lactobacillus from brewery environment - whole genome sequencing and assembly.</title>
        <authorList>
            <person name="Behr J."/>
            <person name="Geissler A.J."/>
            <person name="Vogel R.F."/>
        </authorList>
    </citation>
    <scope>NUCLEOTIDE SEQUENCE [LARGE SCALE GENOMIC DNA]</scope>
    <source>
        <strain evidence="3 4">TMW 1.1989</strain>
    </source>
</reference>
<dbReference type="EMBL" id="CP014873">
    <property type="protein sequence ID" value="ANK63229.1"/>
    <property type="molecule type" value="Genomic_DNA"/>
</dbReference>
<dbReference type="Pfam" id="PF02517">
    <property type="entry name" value="Rce1-like"/>
    <property type="match status" value="1"/>
</dbReference>
<dbReference type="RefSeq" id="WP_068280309.1">
    <property type="nucleotide sequence ID" value="NZ_CP014873.1"/>
</dbReference>
<dbReference type="InterPro" id="IPR052710">
    <property type="entry name" value="CAAX_protease"/>
</dbReference>
<accession>A0A192H335</accession>
<sequence length="217" mass="24770">MRTVKHIFLFFLLFFVEQLPLTGLSIATAVVKTNQQNLIIILGVSFLVIVGLMTYLYWHLYRQTVFKNGAEFDQKLNSRTWLPLIVGFIAMFAVNAITVPFMQTSGNENVDSLATLAKSFGLFMFLFTAIFGPILEEIIFRGLFINWFFKDSRLISILLSSLVFGSVHVDLFGHVDLIYWLSKVLLGLILALVYNRTKNLKVPILLHILNNTLTLFL</sequence>
<dbReference type="PANTHER" id="PTHR36435:SF1">
    <property type="entry name" value="CAAX AMINO TERMINAL PROTEASE FAMILY PROTEIN"/>
    <property type="match status" value="1"/>
</dbReference>
<evidence type="ECO:0000313" key="4">
    <source>
        <dbReference type="Proteomes" id="UP000078582"/>
    </source>
</evidence>
<keyword evidence="3" id="KW-0378">Hydrolase</keyword>
<proteinExistence type="inferred from homology"/>
<protein>
    <submittedName>
        <fullName evidence="3">CAAX protease</fullName>
    </submittedName>
</protein>
<dbReference type="Proteomes" id="UP000078582">
    <property type="component" value="Chromosome"/>
</dbReference>
<name>A0A192H335_9LACO</name>
<dbReference type="PANTHER" id="PTHR36435">
    <property type="entry name" value="SLR1288 PROTEIN"/>
    <property type="match status" value="1"/>
</dbReference>
<organism evidence="3 4">
    <name type="scientific">Loigolactobacillus backii</name>
    <dbReference type="NCBI Taxonomy" id="375175"/>
    <lineage>
        <taxon>Bacteria</taxon>
        <taxon>Bacillati</taxon>
        <taxon>Bacillota</taxon>
        <taxon>Bacilli</taxon>
        <taxon>Lactobacillales</taxon>
        <taxon>Lactobacillaceae</taxon>
        <taxon>Loigolactobacillus</taxon>
    </lineage>
</organism>
<evidence type="ECO:0000259" key="2">
    <source>
        <dbReference type="Pfam" id="PF02517"/>
    </source>
</evidence>
<dbReference type="InterPro" id="IPR003675">
    <property type="entry name" value="Rce1/LyrA-like_dom"/>
</dbReference>
<keyword evidence="4" id="KW-1185">Reference proteome</keyword>
<dbReference type="AlphaFoldDB" id="A0A192H335"/>
<dbReference type="GO" id="GO:0004175">
    <property type="term" value="F:endopeptidase activity"/>
    <property type="evidence" value="ECO:0007669"/>
    <property type="project" value="UniProtKB-ARBA"/>
</dbReference>
<evidence type="ECO:0000313" key="3">
    <source>
        <dbReference type="EMBL" id="ANK63229.1"/>
    </source>
</evidence>
<dbReference type="GO" id="GO:0006508">
    <property type="term" value="P:proteolysis"/>
    <property type="evidence" value="ECO:0007669"/>
    <property type="project" value="UniProtKB-KW"/>
</dbReference>
<gene>
    <name evidence="3" type="ORF">AYR53_10895</name>
</gene>
<dbReference type="GeneID" id="42982767"/>
<keyword evidence="3" id="KW-0645">Protease</keyword>
<dbReference type="STRING" id="375175.AYR53_10895"/>
<feature type="domain" description="CAAX prenyl protease 2/Lysostaphin resistance protein A-like" evidence="2">
    <location>
        <begin position="121"/>
        <end position="212"/>
    </location>
</feature>